<evidence type="ECO:0000313" key="1">
    <source>
        <dbReference type="EMBL" id="MBU3827448.1"/>
    </source>
</evidence>
<dbReference type="EMBL" id="JAHLFG010000089">
    <property type="protein sequence ID" value="MBU3827448.1"/>
    <property type="molecule type" value="Genomic_DNA"/>
</dbReference>
<sequence>MIYLVSFIFFILFVGALALSFIARGRPLQSEEEAHAALEGLTCAACTLNCGFAGNKQHKPGKKCQADLKIEHKQI</sequence>
<protein>
    <submittedName>
        <fullName evidence="1">Uncharacterized protein</fullName>
    </submittedName>
</protein>
<proteinExistence type="predicted"/>
<name>A0A9E2NSQ9_9GAMM</name>
<dbReference type="Proteomes" id="UP000824150">
    <property type="component" value="Unassembled WGS sequence"/>
</dbReference>
<evidence type="ECO:0000313" key="2">
    <source>
        <dbReference type="Proteomes" id="UP000824150"/>
    </source>
</evidence>
<reference evidence="1" key="2">
    <citation type="submission" date="2021-04" db="EMBL/GenBank/DDBJ databases">
        <authorList>
            <person name="Gilroy R."/>
        </authorList>
    </citation>
    <scope>NUCLEOTIDE SEQUENCE</scope>
    <source>
        <strain evidence="1">687</strain>
    </source>
</reference>
<dbReference type="AlphaFoldDB" id="A0A9E2NSQ9"/>
<gene>
    <name evidence="1" type="ORF">IAA31_08200</name>
</gene>
<reference evidence="1" key="1">
    <citation type="journal article" date="2021" name="PeerJ">
        <title>Extensive microbial diversity within the chicken gut microbiome revealed by metagenomics and culture.</title>
        <authorList>
            <person name="Gilroy R."/>
            <person name="Ravi A."/>
            <person name="Getino M."/>
            <person name="Pursley I."/>
            <person name="Horton D.L."/>
            <person name="Alikhan N.F."/>
            <person name="Baker D."/>
            <person name="Gharbi K."/>
            <person name="Hall N."/>
            <person name="Watson M."/>
            <person name="Adriaenssens E.M."/>
            <person name="Foster-Nyarko E."/>
            <person name="Jarju S."/>
            <person name="Secka A."/>
            <person name="Antonio M."/>
            <person name="Oren A."/>
            <person name="Chaudhuri R.R."/>
            <person name="La Ragione R."/>
            <person name="Hildebrand F."/>
            <person name="Pallen M.J."/>
        </authorList>
    </citation>
    <scope>NUCLEOTIDE SEQUENCE</scope>
    <source>
        <strain evidence="1">687</strain>
    </source>
</reference>
<comment type="caution">
    <text evidence="1">The sequence shown here is derived from an EMBL/GenBank/DDBJ whole genome shotgun (WGS) entry which is preliminary data.</text>
</comment>
<accession>A0A9E2NSQ9</accession>
<organism evidence="1 2">
    <name type="scientific">Candidatus Anaerobiospirillum merdipullorum</name>
    <dbReference type="NCBI Taxonomy" id="2838450"/>
    <lineage>
        <taxon>Bacteria</taxon>
        <taxon>Pseudomonadati</taxon>
        <taxon>Pseudomonadota</taxon>
        <taxon>Gammaproteobacteria</taxon>
        <taxon>Aeromonadales</taxon>
        <taxon>Succinivibrionaceae</taxon>
        <taxon>Anaerobiospirillum</taxon>
    </lineage>
</organism>